<dbReference type="PANTHER" id="PTHR13890:SF0">
    <property type="entry name" value="MAGNESIUM TRANSPORTER MRS2 HOMOLOG, MITOCHONDRIAL"/>
    <property type="match status" value="1"/>
</dbReference>
<dbReference type="PANTHER" id="PTHR13890">
    <property type="entry name" value="RNA SPLICING PROTEIN MRS2, MITOCHONDRIAL"/>
    <property type="match status" value="1"/>
</dbReference>
<proteinExistence type="inferred from homology"/>
<keyword evidence="3 10" id="KW-0813">Transport</keyword>
<dbReference type="Pfam" id="PF22099">
    <property type="entry name" value="MRS2-like"/>
    <property type="match status" value="1"/>
</dbReference>
<keyword evidence="8 10" id="KW-0406">Ion transport</keyword>
<evidence type="ECO:0000256" key="6">
    <source>
        <dbReference type="ARBA" id="ARBA00022946"/>
    </source>
</evidence>
<dbReference type="Proteomes" id="UP001220324">
    <property type="component" value="Unassembled WGS sequence"/>
</dbReference>
<comment type="caution">
    <text evidence="11">The sequence shown here is derived from an EMBL/GenBank/DDBJ whole genome shotgun (WGS) entry which is preliminary data.</text>
</comment>
<protein>
    <recommendedName>
        <fullName evidence="10">Magnesium transporter</fullName>
    </recommendedName>
</protein>
<evidence type="ECO:0000313" key="11">
    <source>
        <dbReference type="EMBL" id="KAJ5553158.1"/>
    </source>
</evidence>
<evidence type="ECO:0000256" key="2">
    <source>
        <dbReference type="ARBA" id="ARBA00009765"/>
    </source>
</evidence>
<accession>A0AAD6D3U6</accession>
<sequence length="419" mass="47370">MHEPLLSRLLPLVRRTQRPAWDLSLLRCSHHPRTSDLKPRIARLVPQRGATFTTQRLNDKHGVTLPDEITRQPSFKQQVFDQSIALSRSRMNDSTELKCALFNADGSTAFKETRLTKAEVAQQYGINGRDLRNADLVSEGIPHVLVRPSAIFISFFTLRLLIQCDRALLFLIGTETDGLKMQDVFEHNLQSRVRAEKGSGFTPNLPFELRVVDAALASVTAILEAEHLILRGQVEKRLEDSKQEDVVHLALRELLEHGKKLAVIEQRARQVRSALQELLNNDEDLATMYLTDRQAGKPHAIADHQEVEYLLEAYYKNADAIAESAGALVEEVNRTARAIKSILDVRRNQIMIFEAHLEIWMLGFAVSTFVAGLVGMNVVNYMEESPYAFVWLTSGCVVATLLISRIGIAKLRKFRKMQL</sequence>
<dbReference type="GO" id="GO:0005743">
    <property type="term" value="C:mitochondrial inner membrane"/>
    <property type="evidence" value="ECO:0007669"/>
    <property type="project" value="UniProtKB-SubCell"/>
</dbReference>
<dbReference type="EMBL" id="JAQIZZ010000002">
    <property type="protein sequence ID" value="KAJ5553158.1"/>
    <property type="molecule type" value="Genomic_DNA"/>
</dbReference>
<keyword evidence="10" id="KW-0999">Mitochondrion inner membrane</keyword>
<evidence type="ECO:0000256" key="3">
    <source>
        <dbReference type="ARBA" id="ARBA00022448"/>
    </source>
</evidence>
<gene>
    <name evidence="11" type="ORF">N7494_002536</name>
</gene>
<dbReference type="InterPro" id="IPR039204">
    <property type="entry name" value="MRS2-like"/>
</dbReference>
<evidence type="ECO:0000256" key="7">
    <source>
        <dbReference type="ARBA" id="ARBA00022989"/>
    </source>
</evidence>
<keyword evidence="12" id="KW-1185">Reference proteome</keyword>
<evidence type="ECO:0000256" key="5">
    <source>
        <dbReference type="ARBA" id="ARBA00022842"/>
    </source>
</evidence>
<reference evidence="11 12" key="1">
    <citation type="journal article" date="2023" name="IMA Fungus">
        <title>Comparative genomic study of the Penicillium genus elucidates a diverse pangenome and 15 lateral gene transfer events.</title>
        <authorList>
            <person name="Petersen C."/>
            <person name="Sorensen T."/>
            <person name="Nielsen M.R."/>
            <person name="Sondergaard T.E."/>
            <person name="Sorensen J.L."/>
            <person name="Fitzpatrick D.A."/>
            <person name="Frisvad J.C."/>
            <person name="Nielsen K.L."/>
        </authorList>
    </citation>
    <scope>NUCLEOTIDE SEQUENCE [LARGE SCALE GENOMIC DNA]</scope>
    <source>
        <strain evidence="11 12">IBT 35679</strain>
    </source>
</reference>
<organism evidence="11 12">
    <name type="scientific">Penicillium frequentans</name>
    <dbReference type="NCBI Taxonomy" id="3151616"/>
    <lineage>
        <taxon>Eukaryota</taxon>
        <taxon>Fungi</taxon>
        <taxon>Dikarya</taxon>
        <taxon>Ascomycota</taxon>
        <taxon>Pezizomycotina</taxon>
        <taxon>Eurotiomycetes</taxon>
        <taxon>Eurotiomycetidae</taxon>
        <taxon>Eurotiales</taxon>
        <taxon>Aspergillaceae</taxon>
        <taxon>Penicillium</taxon>
    </lineage>
</organism>
<dbReference type="GO" id="GO:0015095">
    <property type="term" value="F:magnesium ion transmembrane transporter activity"/>
    <property type="evidence" value="ECO:0007669"/>
    <property type="project" value="TreeGrafter"/>
</dbReference>
<dbReference type="GO" id="GO:0045016">
    <property type="term" value="P:mitochondrial magnesium ion transmembrane transport"/>
    <property type="evidence" value="ECO:0007669"/>
    <property type="project" value="TreeGrafter"/>
</dbReference>
<dbReference type="CDD" id="cd12823">
    <property type="entry name" value="Mrs2_Mfm1p-like"/>
    <property type="match status" value="1"/>
</dbReference>
<keyword evidence="9 10" id="KW-0472">Membrane</keyword>
<evidence type="ECO:0000256" key="1">
    <source>
        <dbReference type="ARBA" id="ARBA00004141"/>
    </source>
</evidence>
<comment type="similarity">
    <text evidence="2 10">Belongs to the CorA metal ion transporter (MIT) (TC 1.A.35) family.</text>
</comment>
<name>A0AAD6D3U6_9EURO</name>
<dbReference type="AlphaFoldDB" id="A0AAD6D3U6"/>
<comment type="subcellular location">
    <subcellularLocation>
        <location evidence="1">Membrane</location>
        <topology evidence="1">Multi-pass membrane protein</topology>
    </subcellularLocation>
    <subcellularLocation>
        <location evidence="10">Mitochondrion inner membrane</location>
        <topology evidence="10">Multi-pass membrane protein</topology>
    </subcellularLocation>
</comment>
<evidence type="ECO:0000313" key="12">
    <source>
        <dbReference type="Proteomes" id="UP001220324"/>
    </source>
</evidence>
<dbReference type="Gene3D" id="1.20.58.340">
    <property type="entry name" value="Magnesium transport protein CorA, transmembrane region"/>
    <property type="match status" value="1"/>
</dbReference>
<keyword evidence="7 10" id="KW-1133">Transmembrane helix</keyword>
<keyword evidence="4 10" id="KW-0812">Transmembrane</keyword>
<evidence type="ECO:0000256" key="10">
    <source>
        <dbReference type="RuleBase" id="RU366042"/>
    </source>
</evidence>
<evidence type="ECO:0000256" key="8">
    <source>
        <dbReference type="ARBA" id="ARBA00023065"/>
    </source>
</evidence>
<evidence type="ECO:0000256" key="4">
    <source>
        <dbReference type="ARBA" id="ARBA00022692"/>
    </source>
</evidence>
<evidence type="ECO:0000256" key="9">
    <source>
        <dbReference type="ARBA" id="ARBA00023136"/>
    </source>
</evidence>
<keyword evidence="6" id="KW-0809">Transit peptide</keyword>
<keyword evidence="10" id="KW-0496">Mitochondrion</keyword>
<feature type="transmembrane region" description="Helical" evidence="10">
    <location>
        <begin position="359"/>
        <end position="382"/>
    </location>
</feature>
<feature type="transmembrane region" description="Helical" evidence="10">
    <location>
        <begin position="388"/>
        <end position="408"/>
    </location>
</feature>
<dbReference type="Gene3D" id="2.40.128.330">
    <property type="match status" value="1"/>
</dbReference>
<keyword evidence="5 10" id="KW-0460">Magnesium</keyword>